<dbReference type="PANTHER" id="PTHR21497">
    <property type="entry name" value="UBIQUITIN LIGASE E3 ALPHA-RELATED"/>
    <property type="match status" value="1"/>
</dbReference>
<feature type="compositionally biased region" description="Low complexity" evidence="11">
    <location>
        <begin position="992"/>
        <end position="1004"/>
    </location>
</feature>
<dbReference type="InterPro" id="IPR003769">
    <property type="entry name" value="ClpS_core"/>
</dbReference>
<dbReference type="InterPro" id="IPR042065">
    <property type="entry name" value="E3_ELL-like"/>
</dbReference>
<dbReference type="Pfam" id="PF02207">
    <property type="entry name" value="zf-UBR"/>
    <property type="match status" value="1"/>
</dbReference>
<name>A0AAV6VJD0_9ARAC</name>
<dbReference type="Gene3D" id="2.10.110.30">
    <property type="match status" value="1"/>
</dbReference>
<dbReference type="PROSITE" id="PS51157">
    <property type="entry name" value="ZF_UBR"/>
    <property type="match status" value="1"/>
</dbReference>
<evidence type="ECO:0000256" key="5">
    <source>
        <dbReference type="ARBA" id="ARBA00022771"/>
    </source>
</evidence>
<dbReference type="EMBL" id="JAFNEN010000063">
    <property type="protein sequence ID" value="KAG8196917.1"/>
    <property type="molecule type" value="Genomic_DNA"/>
</dbReference>
<evidence type="ECO:0000256" key="7">
    <source>
        <dbReference type="ARBA" id="ARBA00022833"/>
    </source>
</evidence>
<evidence type="ECO:0000259" key="12">
    <source>
        <dbReference type="PROSITE" id="PS51157"/>
    </source>
</evidence>
<dbReference type="Pfam" id="PF22960">
    <property type="entry name" value="WHD_UBR1"/>
    <property type="match status" value="1"/>
</dbReference>
<dbReference type="GO" id="GO:0005737">
    <property type="term" value="C:cytoplasm"/>
    <property type="evidence" value="ECO:0007669"/>
    <property type="project" value="TreeGrafter"/>
</dbReference>
<evidence type="ECO:0000256" key="2">
    <source>
        <dbReference type="ARBA" id="ARBA00004906"/>
    </source>
</evidence>
<gene>
    <name evidence="13" type="ORF">JTE90_027621</name>
</gene>
<evidence type="ECO:0000313" key="14">
    <source>
        <dbReference type="Proteomes" id="UP000827092"/>
    </source>
</evidence>
<dbReference type="SUPFAM" id="SSF54736">
    <property type="entry name" value="ClpS-like"/>
    <property type="match status" value="1"/>
</dbReference>
<evidence type="ECO:0000256" key="11">
    <source>
        <dbReference type="SAM" id="MobiDB-lite"/>
    </source>
</evidence>
<dbReference type="Pfam" id="PF18995">
    <property type="entry name" value="PRT6_C"/>
    <property type="match status" value="1"/>
</dbReference>
<dbReference type="InterPro" id="IPR055194">
    <property type="entry name" value="UBR1-like_WH"/>
</dbReference>
<dbReference type="GO" id="GO:0000151">
    <property type="term" value="C:ubiquitin ligase complex"/>
    <property type="evidence" value="ECO:0007669"/>
    <property type="project" value="TreeGrafter"/>
</dbReference>
<dbReference type="FunFam" id="2.10.110.30:FF:000001">
    <property type="entry name" value="E3 ubiquitin-protein ligase UBR2 isoform 1"/>
    <property type="match status" value="1"/>
</dbReference>
<evidence type="ECO:0000256" key="1">
    <source>
        <dbReference type="ARBA" id="ARBA00000900"/>
    </source>
</evidence>
<dbReference type="Gene3D" id="3.30.1390.10">
    <property type="match status" value="1"/>
</dbReference>
<keyword evidence="7 10" id="KW-0862">Zinc</keyword>
<dbReference type="GO" id="GO:0061630">
    <property type="term" value="F:ubiquitin protein ligase activity"/>
    <property type="evidence" value="ECO:0007669"/>
    <property type="project" value="UniProtKB-UniRule"/>
</dbReference>
<dbReference type="PANTHER" id="PTHR21497:SF24">
    <property type="entry name" value="E3 UBIQUITIN-PROTEIN LIGASE UBR1"/>
    <property type="match status" value="1"/>
</dbReference>
<dbReference type="InterPro" id="IPR036390">
    <property type="entry name" value="WH_DNA-bd_sf"/>
</dbReference>
<evidence type="ECO:0000256" key="10">
    <source>
        <dbReference type="RuleBase" id="RU366018"/>
    </source>
</evidence>
<comment type="similarity">
    <text evidence="8 10">Belongs to the E3 ubiquitin-protein ligase UBR1-like family.</text>
</comment>
<keyword evidence="5 10" id="KW-0863">Zinc-finger</keyword>
<evidence type="ECO:0000256" key="8">
    <source>
        <dbReference type="ARBA" id="ARBA00046341"/>
    </source>
</evidence>
<dbReference type="Proteomes" id="UP000827092">
    <property type="component" value="Unassembled WGS sequence"/>
</dbReference>
<sequence>METISPIRPQENDPAHQWNKKFECKSLEAADFQKYWTKNVPVIYNPANQNPGDEEGILFAPMEQFICGSKDTNDAFEHLKMLNNAPSLCGKVFKIGEPTYSCRECGLDPTCVLCVDCFRNSEHRNHRYKMSASGGGGYCDCGDEEAWKCFAFCNNHHGKSATPKEDSNSLDLLPEDLVHRFQKVLETALNYCHTMLTWEDCINLPKELDFRDAERPPPSPLDTYCTVLFNDETHTYDQVIDTLTKAISCNKKTAMDFATAIDREGRSMVKCDTFANCNTVRHYIERVTSRLASKLKVNVIHTSIIAHQTFALKILVWLQKMVALNKGFCHVFTNVILEKDLLGNIMLVDTRLWKTARNLYHQLFITGMLMEMTCKKAFAKCFISNYPTLMKEFIADDHDHSISVTSLSVQIFTVPTLAHTLIQEENAIAVILRSFLSECERRHLNAAGKLFFQRNLNNNNFRRAQYMLYDLSYLVNVPPPQWNDQLRKHFCSGMQSFFTLLGMMQDMDPVVRQLGSHVEYEAEWESGINLQLKVATVVTLLLNLCCNDKKVFLKAFRANIKHFQNSQSKCTFIGVELANHSASCIQYDVSSEAVSIHLPLVRFMAGLFLHIYEFDLTYMDERLLVDNVERPSPEQLMELPLRTLVMLAQFRAGMWRRNGYSLLNQVFFYHNVRLRDEMYDRDILMLQIAASMIESNEFMIHLIYKFGLLNWADEGFDGVNRKSEDDNIRQIITVAEEFLSLVLTLLSERFTPGLGKVTEKERIKKEIIQLLCMEPMPHSQLLKLLPKDPTAEAGSEAVIMEVANFKMPQGPGIGKYELKPEFYKCFNPFFYHYTREEQSKAEEVQMKRRKQLCEEVCCPPPVPPEFMPQFEIITNILQCDVMLHVMKLVLTRTPNLHSPAFSETQLEKVLHLIGLALHEEERAIKSHKVDSIFHFTAKASSHKFLTLLEECLACPRVDVCGEPQKDLISWVIAKFKHVEGLRTSDDEQMQDAAAAEASASTSRNSAKDRKRKTEMAAARRTRIMAQMSAMQKSFIKEHADMFRETLVEEYNLSKSEMDIITELCHEDPVCFSRNSSWRAPTPKVYTCILCREDQELTCTGRTLVLSAYVQRSSILSKNRKHQLQDPSSYDPLLLPADLFWFVHSSTCGHVMHHDCWEKFFDSVVHKEQRRPVRFGRHTSFDVEKNEFLCPLCERLSNSVIPLIPPLSTLTPPSVLASGPVELSMDEWIKVMKAVSESSFQKTVNKTEGGDPVKHYKFYYNEMPVNEAVKGFDPDLQQKFMDLFSHCQVSPDFPDDKPPTFADNLIDMMKLFSEATYTVGFNTDMSETSQKDVRIPSMAWSSTTYTIHAMEWLLRDKKKALFGAHSARNALCLDGIIRFCGASLRIFDHDVVRTNCVRILRYLLLDEPYQSSPQCCLELDAFSVMTFLVLSMPVLFSRSNGAEGTSVLNPVGTTLDKVILHLMLVFHFVQVLLTYPFQEEEKMETENSTSSEVPTSMGESSTSTSGPHDESVTALIFYEEVRTAAGYDRYFPTPSGHTIVHCLKSGSLPFLRCAAIFFHGLTDTPPPAALQEIRDNEFESLCQYLGFPTRIDELLSSTALKHLALSWARHPRTTFLLTNPEPTPSDSLVRHPLSINRLVNLPNDYSDLINSVSYFACPTSEGDDSRNPTMCLVCGDVLCSQSYCCQIELKGSMVGACTHHAFYCGSGVGIFLRIRDCKILLLSDKNKGCFTAPPYVDEYGETDQGLYRGNPLHLCRERYEELHELWLSHNIPERVSHNMEQSTAVPNWLLL</sequence>
<evidence type="ECO:0000256" key="6">
    <source>
        <dbReference type="ARBA" id="ARBA00022786"/>
    </source>
</evidence>
<dbReference type="InterPro" id="IPR003126">
    <property type="entry name" value="Znf_UBR"/>
</dbReference>
<feature type="compositionally biased region" description="Low complexity" evidence="11">
    <location>
        <begin position="1494"/>
        <end position="1505"/>
    </location>
</feature>
<comment type="catalytic activity">
    <reaction evidence="1 10">
        <text>S-ubiquitinyl-[E2 ubiquitin-conjugating enzyme]-L-cysteine + [acceptor protein]-L-lysine = [E2 ubiquitin-conjugating enzyme]-L-cysteine + N(6)-ubiquitinyl-[acceptor protein]-L-lysine.</text>
        <dbReference type="EC" id="2.3.2.27"/>
    </reaction>
</comment>
<evidence type="ECO:0000256" key="9">
    <source>
        <dbReference type="PROSITE-ProRule" id="PRU00508"/>
    </source>
</evidence>
<comment type="function">
    <text evidence="10">Ubiquitin ligase protein which is a component of the N-end rule pathway. Recognizes and binds to proteins bearing specific N-terminal residues that are destabilizing according to the N-end rule, leading to their ubiquitination and subsequent degradation.</text>
</comment>
<dbReference type="CDD" id="cd19672">
    <property type="entry name" value="UBR-box_UBR1_like"/>
    <property type="match status" value="1"/>
</dbReference>
<keyword evidence="4 10" id="KW-0479">Metal-binding</keyword>
<feature type="region of interest" description="Disordered" evidence="11">
    <location>
        <begin position="1482"/>
        <end position="1508"/>
    </location>
</feature>
<feature type="region of interest" description="Disordered" evidence="11">
    <location>
        <begin position="985"/>
        <end position="1012"/>
    </location>
</feature>
<comment type="pathway">
    <text evidence="2 10">Protein modification; protein ubiquitination.</text>
</comment>
<dbReference type="GO" id="GO:0008270">
    <property type="term" value="F:zinc ion binding"/>
    <property type="evidence" value="ECO:0007669"/>
    <property type="project" value="UniProtKB-UniRule"/>
</dbReference>
<dbReference type="InterPro" id="IPR039164">
    <property type="entry name" value="UBR1-like"/>
</dbReference>
<organism evidence="13 14">
    <name type="scientific">Oedothorax gibbosus</name>
    <dbReference type="NCBI Taxonomy" id="931172"/>
    <lineage>
        <taxon>Eukaryota</taxon>
        <taxon>Metazoa</taxon>
        <taxon>Ecdysozoa</taxon>
        <taxon>Arthropoda</taxon>
        <taxon>Chelicerata</taxon>
        <taxon>Arachnida</taxon>
        <taxon>Araneae</taxon>
        <taxon>Araneomorphae</taxon>
        <taxon>Entelegynae</taxon>
        <taxon>Araneoidea</taxon>
        <taxon>Linyphiidae</taxon>
        <taxon>Erigoninae</taxon>
        <taxon>Oedothorax</taxon>
    </lineage>
</organism>
<dbReference type="GO" id="GO:0071596">
    <property type="term" value="P:ubiquitin-dependent protein catabolic process via the N-end rule pathway"/>
    <property type="evidence" value="ECO:0007669"/>
    <property type="project" value="UniProtKB-UniRule"/>
</dbReference>
<dbReference type="SMART" id="SM00396">
    <property type="entry name" value="ZnF_UBR1"/>
    <property type="match status" value="1"/>
</dbReference>
<comment type="caution">
    <text evidence="13">The sequence shown here is derived from an EMBL/GenBank/DDBJ whole genome shotgun (WGS) entry which is preliminary data.</text>
</comment>
<keyword evidence="14" id="KW-1185">Reference proteome</keyword>
<proteinExistence type="inferred from homology"/>
<feature type="domain" description="UBR-type" evidence="12">
    <location>
        <begin position="87"/>
        <end position="158"/>
    </location>
</feature>
<keyword evidence="3 10" id="KW-0808">Transferase</keyword>
<reference evidence="13 14" key="1">
    <citation type="journal article" date="2022" name="Nat. Ecol. Evol.">
        <title>A masculinizing supergene underlies an exaggerated male reproductive morph in a spider.</title>
        <authorList>
            <person name="Hendrickx F."/>
            <person name="De Corte Z."/>
            <person name="Sonet G."/>
            <person name="Van Belleghem S.M."/>
            <person name="Kostlbacher S."/>
            <person name="Vangestel C."/>
        </authorList>
    </citation>
    <scope>NUCLEOTIDE SEQUENCE [LARGE SCALE GENOMIC DNA]</scope>
    <source>
        <strain evidence="13">W744_W776</strain>
    </source>
</reference>
<dbReference type="InterPro" id="IPR014719">
    <property type="entry name" value="Ribosomal_bL12_C/ClpS-like"/>
</dbReference>
<accession>A0AAV6VJD0</accession>
<dbReference type="GO" id="GO:0016567">
    <property type="term" value="P:protein ubiquitination"/>
    <property type="evidence" value="ECO:0007669"/>
    <property type="project" value="UniProtKB-UniRule"/>
</dbReference>
<dbReference type="InterPro" id="IPR044046">
    <property type="entry name" value="E3_ligase_UBR-like_C"/>
</dbReference>
<protein>
    <recommendedName>
        <fullName evidence="10">E3 ubiquitin-protein ligase</fullName>
        <ecNumber evidence="10">2.3.2.27</ecNumber>
    </recommendedName>
</protein>
<evidence type="ECO:0000256" key="3">
    <source>
        <dbReference type="ARBA" id="ARBA00022679"/>
    </source>
</evidence>
<dbReference type="EC" id="2.3.2.27" evidence="10"/>
<feature type="zinc finger region" description="UBR-type" evidence="9">
    <location>
        <begin position="87"/>
        <end position="158"/>
    </location>
</feature>
<dbReference type="Gene3D" id="1.10.10.2670">
    <property type="entry name" value="E3 ubiquitin-protein ligase"/>
    <property type="match status" value="1"/>
</dbReference>
<dbReference type="SUPFAM" id="SSF46785">
    <property type="entry name" value="Winged helix' DNA-binding domain"/>
    <property type="match status" value="1"/>
</dbReference>
<evidence type="ECO:0000256" key="4">
    <source>
        <dbReference type="ARBA" id="ARBA00022723"/>
    </source>
</evidence>
<evidence type="ECO:0000313" key="13">
    <source>
        <dbReference type="EMBL" id="KAG8196917.1"/>
    </source>
</evidence>
<keyword evidence="6 10" id="KW-0833">Ubl conjugation pathway</keyword>
<dbReference type="Pfam" id="PF02617">
    <property type="entry name" value="ClpS"/>
    <property type="match status" value="1"/>
</dbReference>